<feature type="transmembrane region" description="Helical" evidence="9">
    <location>
        <begin position="58"/>
        <end position="78"/>
    </location>
</feature>
<feature type="transmembrane region" description="Helical" evidence="9">
    <location>
        <begin position="98"/>
        <end position="120"/>
    </location>
</feature>
<evidence type="ECO:0000256" key="4">
    <source>
        <dbReference type="ARBA" id="ARBA00023040"/>
    </source>
</evidence>
<feature type="transmembrane region" description="Helical" evidence="9">
    <location>
        <begin position="245"/>
        <end position="269"/>
    </location>
</feature>
<evidence type="ECO:0000256" key="3">
    <source>
        <dbReference type="ARBA" id="ARBA00022989"/>
    </source>
</evidence>
<gene>
    <name evidence="11" type="ORF">KP79_PYT09144</name>
</gene>
<evidence type="ECO:0000256" key="2">
    <source>
        <dbReference type="ARBA" id="ARBA00022692"/>
    </source>
</evidence>
<reference evidence="11 12" key="1">
    <citation type="journal article" date="2017" name="Nat. Ecol. Evol.">
        <title>Scallop genome provides insights into evolution of bilaterian karyotype and development.</title>
        <authorList>
            <person name="Wang S."/>
            <person name="Zhang J."/>
            <person name="Jiao W."/>
            <person name="Li J."/>
            <person name="Xun X."/>
            <person name="Sun Y."/>
            <person name="Guo X."/>
            <person name="Huan P."/>
            <person name="Dong B."/>
            <person name="Zhang L."/>
            <person name="Hu X."/>
            <person name="Sun X."/>
            <person name="Wang J."/>
            <person name="Zhao C."/>
            <person name="Wang Y."/>
            <person name="Wang D."/>
            <person name="Huang X."/>
            <person name="Wang R."/>
            <person name="Lv J."/>
            <person name="Li Y."/>
            <person name="Zhang Z."/>
            <person name="Liu B."/>
            <person name="Lu W."/>
            <person name="Hui Y."/>
            <person name="Liang J."/>
            <person name="Zhou Z."/>
            <person name="Hou R."/>
            <person name="Li X."/>
            <person name="Liu Y."/>
            <person name="Li H."/>
            <person name="Ning X."/>
            <person name="Lin Y."/>
            <person name="Zhao L."/>
            <person name="Xing Q."/>
            <person name="Dou J."/>
            <person name="Li Y."/>
            <person name="Mao J."/>
            <person name="Guo H."/>
            <person name="Dou H."/>
            <person name="Li T."/>
            <person name="Mu C."/>
            <person name="Jiang W."/>
            <person name="Fu Q."/>
            <person name="Fu X."/>
            <person name="Miao Y."/>
            <person name="Liu J."/>
            <person name="Yu Q."/>
            <person name="Li R."/>
            <person name="Liao H."/>
            <person name="Li X."/>
            <person name="Kong Y."/>
            <person name="Jiang Z."/>
            <person name="Chourrout D."/>
            <person name="Li R."/>
            <person name="Bao Z."/>
        </authorList>
    </citation>
    <scope>NUCLEOTIDE SEQUENCE [LARGE SCALE GENOMIC DNA]</scope>
    <source>
        <strain evidence="11 12">PY_sf001</strain>
    </source>
</reference>
<dbReference type="STRING" id="6573.A0A210QBI3"/>
<keyword evidence="2 8" id="KW-0812">Transmembrane</keyword>
<dbReference type="PROSITE" id="PS00237">
    <property type="entry name" value="G_PROTEIN_RECEP_F1_1"/>
    <property type="match status" value="1"/>
</dbReference>
<comment type="subcellular location">
    <subcellularLocation>
        <location evidence="1">Membrane</location>
        <topology evidence="1">Multi-pass membrane protein</topology>
    </subcellularLocation>
</comment>
<feature type="transmembrane region" description="Helical" evidence="9">
    <location>
        <begin position="20"/>
        <end position="46"/>
    </location>
</feature>
<keyword evidence="7 8" id="KW-0807">Transducer</keyword>
<accession>A0A210QBI3</accession>
<sequence length="340" mass="39932">MDLNGEFEDTLFEYHKPEKIALLCIYIPVFFLALIGNTFVLVMLCINKRFRRNIANFFLVNLAIADLLVTLFCIPLTTAQHVYSPWIYGEFLCKAIGFMQGMYVEASVLTIVCMSVERYLAIRHPMRMRTLCDPRRVKQVIIITWVVAIITMCPLAMYKKLEKYNVMFMELSYCIENWPSPRAKLCYELFLMFIVYIMPGFVVVGLYTVIGCSLWTQDHTLQRANSMVNNEARVMGGRRKLARMMIVISILFAVCWLPYFIINLCILFSRDTSIPMSLYPYALLLGHAHSAQNPILYFFMHRGFHDFVWRLIRCQCQQLRNNRQVSYRECLKLWNSRQLS</sequence>
<evidence type="ECO:0000256" key="5">
    <source>
        <dbReference type="ARBA" id="ARBA00023136"/>
    </source>
</evidence>
<dbReference type="PANTHER" id="PTHR45695">
    <property type="entry name" value="LEUCOKININ RECEPTOR-RELATED"/>
    <property type="match status" value="1"/>
</dbReference>
<evidence type="ECO:0000256" key="9">
    <source>
        <dbReference type="SAM" id="Phobius"/>
    </source>
</evidence>
<evidence type="ECO:0000256" key="6">
    <source>
        <dbReference type="ARBA" id="ARBA00023170"/>
    </source>
</evidence>
<keyword evidence="3 9" id="KW-1133">Transmembrane helix</keyword>
<dbReference type="OrthoDB" id="10037617at2759"/>
<dbReference type="GO" id="GO:0004930">
    <property type="term" value="F:G protein-coupled receptor activity"/>
    <property type="evidence" value="ECO:0007669"/>
    <property type="project" value="UniProtKB-KW"/>
</dbReference>
<keyword evidence="4 8" id="KW-0297">G-protein coupled receptor</keyword>
<evidence type="ECO:0000256" key="1">
    <source>
        <dbReference type="ARBA" id="ARBA00004141"/>
    </source>
</evidence>
<dbReference type="InterPro" id="IPR017452">
    <property type="entry name" value="GPCR_Rhodpsn_7TM"/>
</dbReference>
<evidence type="ECO:0000313" key="12">
    <source>
        <dbReference type="Proteomes" id="UP000242188"/>
    </source>
</evidence>
<evidence type="ECO:0000313" key="11">
    <source>
        <dbReference type="EMBL" id="OWF46089.1"/>
    </source>
</evidence>
<comment type="caution">
    <text evidence="11">The sequence shown here is derived from an EMBL/GenBank/DDBJ whole genome shotgun (WGS) entry which is preliminary data.</text>
</comment>
<dbReference type="AlphaFoldDB" id="A0A210QBI3"/>
<keyword evidence="12" id="KW-1185">Reference proteome</keyword>
<dbReference type="Proteomes" id="UP000242188">
    <property type="component" value="Unassembled WGS sequence"/>
</dbReference>
<keyword evidence="5 9" id="KW-0472">Membrane</keyword>
<dbReference type="PRINTS" id="PR00237">
    <property type="entry name" value="GPCRRHODOPSN"/>
</dbReference>
<feature type="domain" description="G-protein coupled receptors family 1 profile" evidence="10">
    <location>
        <begin position="36"/>
        <end position="297"/>
    </location>
</feature>
<name>A0A210QBI3_MIZYE</name>
<evidence type="ECO:0000256" key="7">
    <source>
        <dbReference type="ARBA" id="ARBA00023224"/>
    </source>
</evidence>
<feature type="transmembrane region" description="Helical" evidence="9">
    <location>
        <begin position="281"/>
        <end position="300"/>
    </location>
</feature>
<dbReference type="InterPro" id="IPR000276">
    <property type="entry name" value="GPCR_Rhodpsn"/>
</dbReference>
<dbReference type="Gene3D" id="1.20.1070.10">
    <property type="entry name" value="Rhodopsin 7-helix transmembrane proteins"/>
    <property type="match status" value="1"/>
</dbReference>
<keyword evidence="6 8" id="KW-0675">Receptor</keyword>
<feature type="transmembrane region" description="Helical" evidence="9">
    <location>
        <begin position="140"/>
        <end position="158"/>
    </location>
</feature>
<dbReference type="EMBL" id="NEDP02004282">
    <property type="protein sequence ID" value="OWF46089.1"/>
    <property type="molecule type" value="Genomic_DNA"/>
</dbReference>
<organism evidence="11 12">
    <name type="scientific">Mizuhopecten yessoensis</name>
    <name type="common">Japanese scallop</name>
    <name type="synonym">Patinopecten yessoensis</name>
    <dbReference type="NCBI Taxonomy" id="6573"/>
    <lineage>
        <taxon>Eukaryota</taxon>
        <taxon>Metazoa</taxon>
        <taxon>Spiralia</taxon>
        <taxon>Lophotrochozoa</taxon>
        <taxon>Mollusca</taxon>
        <taxon>Bivalvia</taxon>
        <taxon>Autobranchia</taxon>
        <taxon>Pteriomorphia</taxon>
        <taxon>Pectinida</taxon>
        <taxon>Pectinoidea</taxon>
        <taxon>Pectinidae</taxon>
        <taxon>Mizuhopecten</taxon>
    </lineage>
</organism>
<dbReference type="GO" id="GO:0005886">
    <property type="term" value="C:plasma membrane"/>
    <property type="evidence" value="ECO:0007669"/>
    <property type="project" value="TreeGrafter"/>
</dbReference>
<dbReference type="PROSITE" id="PS50262">
    <property type="entry name" value="G_PROTEIN_RECEP_F1_2"/>
    <property type="match status" value="1"/>
</dbReference>
<protein>
    <submittedName>
        <fullName evidence="11">Pyroglutamylated RFamide peptide receptor</fullName>
    </submittedName>
</protein>
<dbReference type="CDD" id="cd14993">
    <property type="entry name" value="7tmA_CCKR-like"/>
    <property type="match status" value="1"/>
</dbReference>
<evidence type="ECO:0000259" key="10">
    <source>
        <dbReference type="PROSITE" id="PS50262"/>
    </source>
</evidence>
<dbReference type="PANTHER" id="PTHR45695:SF22">
    <property type="entry name" value="G-PROTEIN COUPLED RECEPTORS FAMILY 1 PROFILE DOMAIN-CONTAINING PROTEIN"/>
    <property type="match status" value="1"/>
</dbReference>
<proteinExistence type="inferred from homology"/>
<dbReference type="SUPFAM" id="SSF81321">
    <property type="entry name" value="Family A G protein-coupled receptor-like"/>
    <property type="match status" value="1"/>
</dbReference>
<dbReference type="Pfam" id="PF00001">
    <property type="entry name" value="7tm_1"/>
    <property type="match status" value="1"/>
</dbReference>
<evidence type="ECO:0000256" key="8">
    <source>
        <dbReference type="RuleBase" id="RU000688"/>
    </source>
</evidence>
<comment type="similarity">
    <text evidence="8">Belongs to the G-protein coupled receptor 1 family.</text>
</comment>
<feature type="transmembrane region" description="Helical" evidence="9">
    <location>
        <begin position="189"/>
        <end position="215"/>
    </location>
</feature>